<dbReference type="InterPro" id="IPR050248">
    <property type="entry name" value="Polysacc_deacetylase_ArnD"/>
</dbReference>
<accession>S0PC18</accession>
<keyword evidence="3" id="KW-0472">Membrane</keyword>
<evidence type="ECO:0000313" key="5">
    <source>
        <dbReference type="EMBL" id="EOT86011.1"/>
    </source>
</evidence>
<dbReference type="GO" id="GO:0005975">
    <property type="term" value="P:carbohydrate metabolic process"/>
    <property type="evidence" value="ECO:0007669"/>
    <property type="project" value="InterPro"/>
</dbReference>
<keyword evidence="3" id="KW-0812">Transmembrane</keyword>
<dbReference type="CDD" id="cd10954">
    <property type="entry name" value="CE4_CtAXE_like"/>
    <property type="match status" value="1"/>
</dbReference>
<protein>
    <recommendedName>
        <fullName evidence="4">NodB homology domain-containing protein</fullName>
    </recommendedName>
</protein>
<evidence type="ECO:0000256" key="3">
    <source>
        <dbReference type="SAM" id="Phobius"/>
    </source>
</evidence>
<evidence type="ECO:0000313" key="6">
    <source>
        <dbReference type="Proteomes" id="UP000015961"/>
    </source>
</evidence>
<keyword evidence="3" id="KW-1133">Transmembrane helix</keyword>
<feature type="domain" description="NodB homology" evidence="4">
    <location>
        <begin position="270"/>
        <end position="444"/>
    </location>
</feature>
<organism evidence="5 6">
    <name type="scientific">Enterococcus sulfureus ATCC 49903</name>
    <dbReference type="NCBI Taxonomy" id="1140003"/>
    <lineage>
        <taxon>Bacteria</taxon>
        <taxon>Bacillati</taxon>
        <taxon>Bacillota</taxon>
        <taxon>Bacilli</taxon>
        <taxon>Lactobacillales</taxon>
        <taxon>Enterococcaceae</taxon>
        <taxon>Enterococcus</taxon>
    </lineage>
</organism>
<comment type="caution">
    <text evidence="5">The sequence shown here is derived from an EMBL/GenBank/DDBJ whole genome shotgun (WGS) entry which is preliminary data.</text>
</comment>
<dbReference type="Pfam" id="PF01522">
    <property type="entry name" value="Polysacc_deac_1"/>
    <property type="match status" value="1"/>
</dbReference>
<dbReference type="Gene3D" id="3.20.20.370">
    <property type="entry name" value="Glycoside hydrolase/deacetylase"/>
    <property type="match status" value="1"/>
</dbReference>
<dbReference type="OrthoDB" id="9812065at2"/>
<dbReference type="SUPFAM" id="SSF88713">
    <property type="entry name" value="Glycoside hydrolase/deacetylase"/>
    <property type="match status" value="1"/>
</dbReference>
<keyword evidence="6" id="KW-1185">Reference proteome</keyword>
<proteinExistence type="predicted"/>
<dbReference type="RefSeq" id="WP_016186263.1">
    <property type="nucleotide sequence ID" value="NZ_ASWO01000003.1"/>
</dbReference>
<feature type="transmembrane region" description="Helical" evidence="3">
    <location>
        <begin position="21"/>
        <end position="42"/>
    </location>
</feature>
<dbReference type="GO" id="GO:0046872">
    <property type="term" value="F:metal ion binding"/>
    <property type="evidence" value="ECO:0007669"/>
    <property type="project" value="UniProtKB-KW"/>
</dbReference>
<gene>
    <name evidence="5" type="ORF">I573_00764</name>
</gene>
<sequence>MSNSTEPVQPESKKGWLYSKWTIAVLLILLLGVITPISLYFVHKVQAETLEKEQLHATQELVKQLEKSTFSNQQFEQEKKGNLILFTDNTLSDSVKKLSTSFIEKETSDTDLTLASTHIQTVTDQVGEVKTLVTNYIWDTDKKDFTKKSEKSLEPTYVDLTTQQSITPQELIVDDAHLAAIHLAVQQKLLDEAKEPSAILDQVLALPDFTWDTKMIYTPTQLTITLPENSEIEQKQVTLDYPEIARAVNPAYIDPSIVATFSKNEHAGKKQIALTFDDGPNPATTPSILETLKQKNVHATFFQLGEQVEMYPDLAKQVHEQGHLIGSHTYHHLNLVTQTEETIKEEIQNTDKAIFKASGILPTIVRPPYGAVNQTVAECSGRPIIQWDIDSLDWKTKNSAKTLQQIQSSVVDNGIILMHDIQPSTAAVLPQLIDWLQAQGYELVTVDQLLDYDALPLHQYFSQDDERVIS</sequence>
<keyword evidence="1" id="KW-0479">Metal-binding</keyword>
<evidence type="ECO:0000256" key="2">
    <source>
        <dbReference type="ARBA" id="ARBA00022801"/>
    </source>
</evidence>
<dbReference type="AlphaFoldDB" id="S0PC18"/>
<evidence type="ECO:0000259" key="4">
    <source>
        <dbReference type="PROSITE" id="PS51677"/>
    </source>
</evidence>
<dbReference type="Proteomes" id="UP000015961">
    <property type="component" value="Unassembled WGS sequence"/>
</dbReference>
<dbReference type="PATRIC" id="fig|1140003.3.peg.1765"/>
<dbReference type="PANTHER" id="PTHR10587:SF133">
    <property type="entry name" value="CHITIN DEACETYLASE 1-RELATED"/>
    <property type="match status" value="1"/>
</dbReference>
<dbReference type="GO" id="GO:0016810">
    <property type="term" value="F:hydrolase activity, acting on carbon-nitrogen (but not peptide) bonds"/>
    <property type="evidence" value="ECO:0007669"/>
    <property type="project" value="InterPro"/>
</dbReference>
<dbReference type="InterPro" id="IPR011330">
    <property type="entry name" value="Glyco_hydro/deAcase_b/a-brl"/>
</dbReference>
<reference evidence="5 6" key="1">
    <citation type="submission" date="2013-03" db="EMBL/GenBank/DDBJ databases">
        <title>The Genome Sequence of Enterococcus sulfureus ATCC_49903 (PacBio/Illumina hybrid assembly).</title>
        <authorList>
            <consortium name="The Broad Institute Genomics Platform"/>
            <consortium name="The Broad Institute Genome Sequencing Center for Infectious Disease"/>
            <person name="Earl A."/>
            <person name="Russ C."/>
            <person name="Gilmore M."/>
            <person name="Surin D."/>
            <person name="Walker B."/>
            <person name="Young S."/>
            <person name="Zeng Q."/>
            <person name="Gargeya S."/>
            <person name="Fitzgerald M."/>
            <person name="Haas B."/>
            <person name="Abouelleil A."/>
            <person name="Allen A.W."/>
            <person name="Alvarado L."/>
            <person name="Arachchi H.M."/>
            <person name="Berlin A.M."/>
            <person name="Chapman S.B."/>
            <person name="Gainer-Dewar J."/>
            <person name="Goldberg J."/>
            <person name="Griggs A."/>
            <person name="Gujja S."/>
            <person name="Hansen M."/>
            <person name="Howarth C."/>
            <person name="Imamovic A."/>
            <person name="Ireland A."/>
            <person name="Larimer J."/>
            <person name="McCowan C."/>
            <person name="Murphy C."/>
            <person name="Pearson M."/>
            <person name="Poon T.W."/>
            <person name="Priest M."/>
            <person name="Roberts A."/>
            <person name="Saif S."/>
            <person name="Shea T."/>
            <person name="Sisk P."/>
            <person name="Sykes S."/>
            <person name="Wortman J."/>
            <person name="Nusbaum C."/>
            <person name="Birren B."/>
        </authorList>
    </citation>
    <scope>NUCLEOTIDE SEQUENCE [LARGE SCALE GENOMIC DNA]</scope>
    <source>
        <strain evidence="5 6">ATCC 49903</strain>
    </source>
</reference>
<dbReference type="EMBL" id="ASWO01000003">
    <property type="protein sequence ID" value="EOT86011.1"/>
    <property type="molecule type" value="Genomic_DNA"/>
</dbReference>
<dbReference type="InterPro" id="IPR002509">
    <property type="entry name" value="NODB_dom"/>
</dbReference>
<name>S0PC18_9ENTE</name>
<dbReference type="PROSITE" id="PS51677">
    <property type="entry name" value="NODB"/>
    <property type="match status" value="1"/>
</dbReference>
<keyword evidence="2" id="KW-0378">Hydrolase</keyword>
<dbReference type="GO" id="GO:0016020">
    <property type="term" value="C:membrane"/>
    <property type="evidence" value="ECO:0007669"/>
    <property type="project" value="TreeGrafter"/>
</dbReference>
<evidence type="ECO:0000256" key="1">
    <source>
        <dbReference type="ARBA" id="ARBA00022723"/>
    </source>
</evidence>
<dbReference type="PANTHER" id="PTHR10587">
    <property type="entry name" value="GLYCOSYL TRANSFERASE-RELATED"/>
    <property type="match status" value="1"/>
</dbReference>
<dbReference type="eggNOG" id="COG0726">
    <property type="taxonomic scope" value="Bacteria"/>
</dbReference>
<dbReference type="STRING" id="1140003.OMY_01826"/>